<gene>
    <name evidence="6" type="ORF">RTCCBAU85039_1880</name>
    <name evidence="7" type="ORF">SAMN05216228_100691</name>
</gene>
<reference evidence="7 9" key="1">
    <citation type="submission" date="2016-10" db="EMBL/GenBank/DDBJ databases">
        <authorList>
            <person name="Varghese N."/>
            <person name="Submissions S."/>
        </authorList>
    </citation>
    <scope>NUCLEOTIDE SEQUENCE [LARGE SCALE GENOMIC DNA]</scope>
    <source>
        <strain evidence="7 9">CGMCC 1.7071</strain>
    </source>
</reference>
<evidence type="ECO:0000259" key="3">
    <source>
        <dbReference type="Pfam" id="PF02563"/>
    </source>
</evidence>
<dbReference type="Pfam" id="PF02563">
    <property type="entry name" value="Poly_export"/>
    <property type="match status" value="1"/>
</dbReference>
<sequence>MILHTGFDKLPRAVPRLVATASALLFVLNVGAALASPIFPNTKIRLTLVQWMPTKGSYEQWAAVGGEYTVSDQGTIIVPLLGAVSVENKDEAALASDISKKLKEKIGLVDEPAATIEILKYPPIYVVGDVKNPGEYEFRNGMTVLQALAVGGGQIRARDATESPQAVFKLVGDAKEIDDSIMRCAAKIERLEAEMAGQTTFRSKQKQSDDGDGAAVYQQEEAIFSARANELTRQTKSLNALRDLLSSEISVLEVKIKSTDANINSAQQQLNSTIALIERGALVATRQAEAERVIRAYQNERLDLTVLIMRARQSISQTTRDLEGLADRRQTEIASALQSERAVMSSLQVKKITTQKVLMETLASGASLGPVGKPKLEYTVVRNSGGKSTETPASEATSMGPGDVLKVTLIAASQTPAPISPDMSASTPQGVGQ</sequence>
<proteinExistence type="predicted"/>
<protein>
    <submittedName>
        <fullName evidence="7">Polysaccharide export outer membrane protein</fullName>
    </submittedName>
    <submittedName>
        <fullName evidence="6">Polysaccharide export protein Wza</fullName>
    </submittedName>
</protein>
<accession>A0A1H8IDT8</accession>
<dbReference type="PANTHER" id="PTHR33619">
    <property type="entry name" value="POLYSACCHARIDE EXPORT PROTEIN GFCE-RELATED"/>
    <property type="match status" value="1"/>
</dbReference>
<reference evidence="8" key="2">
    <citation type="submission" date="2016-10" db="EMBL/GenBank/DDBJ databases">
        <authorList>
            <person name="Wibberg D."/>
        </authorList>
    </citation>
    <scope>NUCLEOTIDE SEQUENCE [LARGE SCALE GENOMIC DNA]</scope>
</reference>
<evidence type="ECO:0000259" key="4">
    <source>
        <dbReference type="Pfam" id="PF10531"/>
    </source>
</evidence>
<keyword evidence="9" id="KW-1185">Reference proteome</keyword>
<evidence type="ECO:0000256" key="2">
    <source>
        <dbReference type="SAM" id="MobiDB-lite"/>
    </source>
</evidence>
<feature type="domain" description="Soluble ligand binding" evidence="4">
    <location>
        <begin position="124"/>
        <end position="158"/>
    </location>
</feature>
<dbReference type="AlphaFoldDB" id="A0A1H8IDT8"/>
<dbReference type="InterPro" id="IPR049712">
    <property type="entry name" value="Poly_export"/>
</dbReference>
<dbReference type="Pfam" id="PF10531">
    <property type="entry name" value="SLBB"/>
    <property type="match status" value="1"/>
</dbReference>
<organism evidence="6 8">
    <name type="scientific">Rhizobium tibeticum</name>
    <dbReference type="NCBI Taxonomy" id="501024"/>
    <lineage>
        <taxon>Bacteria</taxon>
        <taxon>Pseudomonadati</taxon>
        <taxon>Pseudomonadota</taxon>
        <taxon>Alphaproteobacteria</taxon>
        <taxon>Hyphomicrobiales</taxon>
        <taxon>Rhizobiaceae</taxon>
        <taxon>Rhizobium/Agrobacterium group</taxon>
        <taxon>Rhizobium</taxon>
    </lineage>
</organism>
<evidence type="ECO:0000256" key="1">
    <source>
        <dbReference type="ARBA" id="ARBA00022729"/>
    </source>
</evidence>
<keyword evidence="1" id="KW-0732">Signal</keyword>
<dbReference type="InterPro" id="IPR019554">
    <property type="entry name" value="Soluble_ligand-bd"/>
</dbReference>
<feature type="region of interest" description="Disordered" evidence="2">
    <location>
        <begin position="413"/>
        <end position="433"/>
    </location>
</feature>
<reference evidence="6" key="3">
    <citation type="submission" date="2016-10" db="EMBL/GenBank/DDBJ databases">
        <authorList>
            <person name="de Groot N.N."/>
        </authorList>
    </citation>
    <scope>NUCLEOTIDE SEQUENCE [LARGE SCALE GENOMIC DNA]</scope>
    <source>
        <strain evidence="6">CCBAU85039</strain>
    </source>
</reference>
<evidence type="ECO:0000313" key="7">
    <source>
        <dbReference type="EMBL" id="SEN66382.1"/>
    </source>
</evidence>
<dbReference type="EMBL" id="FOCV01000006">
    <property type="protein sequence ID" value="SEN66382.1"/>
    <property type="molecule type" value="Genomic_DNA"/>
</dbReference>
<evidence type="ECO:0000313" key="8">
    <source>
        <dbReference type="Proteomes" id="UP000183063"/>
    </source>
</evidence>
<dbReference type="Gene3D" id="3.30.1950.10">
    <property type="entry name" value="wza like domain"/>
    <property type="match status" value="1"/>
</dbReference>
<dbReference type="PANTHER" id="PTHR33619:SF3">
    <property type="entry name" value="POLYSACCHARIDE EXPORT PROTEIN GFCE-RELATED"/>
    <property type="match status" value="1"/>
</dbReference>
<dbReference type="Proteomes" id="UP000198939">
    <property type="component" value="Unassembled WGS sequence"/>
</dbReference>
<feature type="domain" description="Polysaccharide export protein N-terminal" evidence="3">
    <location>
        <begin position="61"/>
        <end position="118"/>
    </location>
</feature>
<evidence type="ECO:0000313" key="6">
    <source>
        <dbReference type="EMBL" id="SEH70497.1"/>
    </source>
</evidence>
<dbReference type="EMBL" id="FNXB01000008">
    <property type="protein sequence ID" value="SEH70497.1"/>
    <property type="molecule type" value="Genomic_DNA"/>
</dbReference>
<dbReference type="InterPro" id="IPR058781">
    <property type="entry name" value="HH_AprE-like"/>
</dbReference>
<dbReference type="OrthoDB" id="9798876at2"/>
<dbReference type="Proteomes" id="UP000183063">
    <property type="component" value="Unassembled WGS sequence"/>
</dbReference>
<dbReference type="Pfam" id="PF25994">
    <property type="entry name" value="HH_AprE"/>
    <property type="match status" value="1"/>
</dbReference>
<evidence type="ECO:0000313" key="9">
    <source>
        <dbReference type="Proteomes" id="UP000198939"/>
    </source>
</evidence>
<dbReference type="InterPro" id="IPR003715">
    <property type="entry name" value="Poly_export_N"/>
</dbReference>
<feature type="domain" description="AprE-like long alpha-helical hairpin" evidence="5">
    <location>
        <begin position="180"/>
        <end position="351"/>
    </location>
</feature>
<dbReference type="STRING" id="501024.RTCCBAU85039_1880"/>
<dbReference type="Gene3D" id="3.10.560.10">
    <property type="entry name" value="Outer membrane lipoprotein wza domain like"/>
    <property type="match status" value="1"/>
</dbReference>
<name>A0A1H8IDT8_9HYPH</name>
<dbReference type="GO" id="GO:0015159">
    <property type="term" value="F:polysaccharide transmembrane transporter activity"/>
    <property type="evidence" value="ECO:0007669"/>
    <property type="project" value="InterPro"/>
</dbReference>
<evidence type="ECO:0000259" key="5">
    <source>
        <dbReference type="Pfam" id="PF25994"/>
    </source>
</evidence>